<protein>
    <submittedName>
        <fullName evidence="1">Uncharacterized protein</fullName>
    </submittedName>
</protein>
<feature type="non-terminal residue" evidence="1">
    <location>
        <position position="1"/>
    </location>
</feature>
<dbReference type="AlphaFoldDB" id="A0A4Y2LGJ1"/>
<comment type="caution">
    <text evidence="1">The sequence shown here is derived from an EMBL/GenBank/DDBJ whole genome shotgun (WGS) entry which is preliminary data.</text>
</comment>
<proteinExistence type="predicted"/>
<sequence length="91" mass="9846">PGGGKTQEPSQLLVFDHWEQRRLVVGHPGVRLASGVEGKRSSTLEVGDKDRMLDGERGRAVKNRLGGSNLVSDSGSADRELCDQFGFKVPN</sequence>
<organism evidence="1 2">
    <name type="scientific">Araneus ventricosus</name>
    <name type="common">Orbweaver spider</name>
    <name type="synonym">Epeira ventricosa</name>
    <dbReference type="NCBI Taxonomy" id="182803"/>
    <lineage>
        <taxon>Eukaryota</taxon>
        <taxon>Metazoa</taxon>
        <taxon>Ecdysozoa</taxon>
        <taxon>Arthropoda</taxon>
        <taxon>Chelicerata</taxon>
        <taxon>Arachnida</taxon>
        <taxon>Araneae</taxon>
        <taxon>Araneomorphae</taxon>
        <taxon>Entelegynae</taxon>
        <taxon>Araneoidea</taxon>
        <taxon>Araneidae</taxon>
        <taxon>Araneus</taxon>
    </lineage>
</organism>
<dbReference type="EMBL" id="BGPR01005767">
    <property type="protein sequence ID" value="GBN13280.1"/>
    <property type="molecule type" value="Genomic_DNA"/>
</dbReference>
<evidence type="ECO:0000313" key="1">
    <source>
        <dbReference type="EMBL" id="GBN13280.1"/>
    </source>
</evidence>
<name>A0A4Y2LGJ1_ARAVE</name>
<gene>
    <name evidence="1" type="ORF">AVEN_169435_1</name>
</gene>
<keyword evidence="2" id="KW-1185">Reference proteome</keyword>
<reference evidence="1 2" key="1">
    <citation type="journal article" date="2019" name="Sci. Rep.">
        <title>Orb-weaving spider Araneus ventricosus genome elucidates the spidroin gene catalogue.</title>
        <authorList>
            <person name="Kono N."/>
            <person name="Nakamura H."/>
            <person name="Ohtoshi R."/>
            <person name="Moran D.A.P."/>
            <person name="Shinohara A."/>
            <person name="Yoshida Y."/>
            <person name="Fujiwara M."/>
            <person name="Mori M."/>
            <person name="Tomita M."/>
            <person name="Arakawa K."/>
        </authorList>
    </citation>
    <scope>NUCLEOTIDE SEQUENCE [LARGE SCALE GENOMIC DNA]</scope>
</reference>
<dbReference type="Proteomes" id="UP000499080">
    <property type="component" value="Unassembled WGS sequence"/>
</dbReference>
<accession>A0A4Y2LGJ1</accession>
<evidence type="ECO:0000313" key="2">
    <source>
        <dbReference type="Proteomes" id="UP000499080"/>
    </source>
</evidence>